<protein>
    <recommendedName>
        <fullName evidence="5">DUF2637 domain-containing protein</fullName>
    </recommendedName>
</protein>
<dbReference type="RefSeq" id="WP_106186906.1">
    <property type="nucleotide sequence ID" value="NZ_PVTF01000003.1"/>
</dbReference>
<dbReference type="Proteomes" id="UP000239494">
    <property type="component" value="Unassembled WGS sequence"/>
</dbReference>
<dbReference type="AlphaFoldDB" id="A0A2T0TCB0"/>
<feature type="region of interest" description="Disordered" evidence="1">
    <location>
        <begin position="1"/>
        <end position="43"/>
    </location>
</feature>
<keyword evidence="4" id="KW-1185">Reference proteome</keyword>
<proteinExistence type="predicted"/>
<dbReference type="EMBL" id="PVTF01000003">
    <property type="protein sequence ID" value="PRY43302.1"/>
    <property type="molecule type" value="Genomic_DNA"/>
</dbReference>
<organism evidence="3 4">
    <name type="scientific">Umezawaea tangerina</name>
    <dbReference type="NCBI Taxonomy" id="84725"/>
    <lineage>
        <taxon>Bacteria</taxon>
        <taxon>Bacillati</taxon>
        <taxon>Actinomycetota</taxon>
        <taxon>Actinomycetes</taxon>
        <taxon>Pseudonocardiales</taxon>
        <taxon>Pseudonocardiaceae</taxon>
        <taxon>Umezawaea</taxon>
    </lineage>
</organism>
<feature type="transmembrane region" description="Helical" evidence="2">
    <location>
        <begin position="197"/>
        <end position="219"/>
    </location>
</feature>
<feature type="transmembrane region" description="Helical" evidence="2">
    <location>
        <begin position="165"/>
        <end position="185"/>
    </location>
</feature>
<sequence length="261" mass="27013">MTTLLDPSTDLQGDASAVQERARQAFRESATAGTPLSRQALGDMFGRSASWARDRIAEVRQTDDSATDNPTGTVGDKSPIETTASGAGIDGTAAAVSPAPDDDTPDMTPSAPDMAPTATPVVNHHGARFMARLGFAIGSLVSVAGNWLAAWLPAAVMPPGWAPSLPSQIGAGVWPVVLLVSIEVLARTSWKPGWYWVLIRVLGGGVVALGSGVISYGHIHEVLLSWGYDRLGAGVGPLVIDGLMVVSGFALLSMSTATRKG</sequence>
<feature type="transmembrane region" description="Helical" evidence="2">
    <location>
        <begin position="231"/>
        <end position="252"/>
    </location>
</feature>
<evidence type="ECO:0000256" key="1">
    <source>
        <dbReference type="SAM" id="MobiDB-lite"/>
    </source>
</evidence>
<feature type="transmembrane region" description="Helical" evidence="2">
    <location>
        <begin position="133"/>
        <end position="153"/>
    </location>
</feature>
<evidence type="ECO:0000313" key="3">
    <source>
        <dbReference type="EMBL" id="PRY43302.1"/>
    </source>
</evidence>
<gene>
    <name evidence="3" type="ORF">CLV43_10342</name>
</gene>
<evidence type="ECO:0008006" key="5">
    <source>
        <dbReference type="Google" id="ProtNLM"/>
    </source>
</evidence>
<accession>A0A2T0TCB0</accession>
<reference evidence="3 4" key="1">
    <citation type="submission" date="2018-03" db="EMBL/GenBank/DDBJ databases">
        <title>Genomic Encyclopedia of Archaeal and Bacterial Type Strains, Phase II (KMG-II): from individual species to whole genera.</title>
        <authorList>
            <person name="Goeker M."/>
        </authorList>
    </citation>
    <scope>NUCLEOTIDE SEQUENCE [LARGE SCALE GENOMIC DNA]</scope>
    <source>
        <strain evidence="3 4">DSM 44720</strain>
    </source>
</reference>
<feature type="region of interest" description="Disordered" evidence="1">
    <location>
        <begin position="58"/>
        <end position="110"/>
    </location>
</feature>
<evidence type="ECO:0000313" key="4">
    <source>
        <dbReference type="Proteomes" id="UP000239494"/>
    </source>
</evidence>
<dbReference type="OrthoDB" id="3405422at2"/>
<evidence type="ECO:0000256" key="2">
    <source>
        <dbReference type="SAM" id="Phobius"/>
    </source>
</evidence>
<comment type="caution">
    <text evidence="3">The sequence shown here is derived from an EMBL/GenBank/DDBJ whole genome shotgun (WGS) entry which is preliminary data.</text>
</comment>
<keyword evidence="2" id="KW-0472">Membrane</keyword>
<feature type="compositionally biased region" description="Polar residues" evidence="1">
    <location>
        <begin position="1"/>
        <end position="11"/>
    </location>
</feature>
<name>A0A2T0TCB0_9PSEU</name>
<keyword evidence="2" id="KW-0812">Transmembrane</keyword>
<keyword evidence="2" id="KW-1133">Transmembrane helix</keyword>